<dbReference type="STRING" id="27349.A0A0L6VDX1"/>
<evidence type="ECO:0000313" key="2">
    <source>
        <dbReference type="Proteomes" id="UP000037035"/>
    </source>
</evidence>
<keyword evidence="2" id="KW-1185">Reference proteome</keyword>
<name>A0A0L6VDX1_9BASI</name>
<dbReference type="AlphaFoldDB" id="A0A0L6VDX1"/>
<reference evidence="1 2" key="1">
    <citation type="submission" date="2015-08" db="EMBL/GenBank/DDBJ databases">
        <title>Next Generation Sequencing and Analysis of the Genome of Puccinia sorghi L Schw, the Causal Agent of Maize Common Rust.</title>
        <authorList>
            <person name="Rochi L."/>
            <person name="Burguener G."/>
            <person name="Darino M."/>
            <person name="Turjanski A."/>
            <person name="Kreff E."/>
            <person name="Dieguez M.J."/>
            <person name="Sacco F."/>
        </authorList>
    </citation>
    <scope>NUCLEOTIDE SEQUENCE [LARGE SCALE GENOMIC DNA]</scope>
    <source>
        <strain evidence="1 2">RO10H11247</strain>
    </source>
</reference>
<dbReference type="EMBL" id="LAVV01006646">
    <property type="protein sequence ID" value="KNZ58943.1"/>
    <property type="molecule type" value="Genomic_DNA"/>
</dbReference>
<evidence type="ECO:0000313" key="1">
    <source>
        <dbReference type="EMBL" id="KNZ58943.1"/>
    </source>
</evidence>
<dbReference type="OrthoDB" id="3269001at2759"/>
<gene>
    <name evidence="1" type="ORF">VP01_1828g1</name>
</gene>
<comment type="caution">
    <text evidence="1">The sequence shown here is derived from an EMBL/GenBank/DDBJ whole genome shotgun (WGS) entry which is preliminary data.</text>
</comment>
<proteinExistence type="predicted"/>
<dbReference type="VEuPathDB" id="FungiDB:VP01_1828g1"/>
<organism evidence="1 2">
    <name type="scientific">Puccinia sorghi</name>
    <dbReference type="NCBI Taxonomy" id="27349"/>
    <lineage>
        <taxon>Eukaryota</taxon>
        <taxon>Fungi</taxon>
        <taxon>Dikarya</taxon>
        <taxon>Basidiomycota</taxon>
        <taxon>Pucciniomycotina</taxon>
        <taxon>Pucciniomycetes</taxon>
        <taxon>Pucciniales</taxon>
        <taxon>Pucciniaceae</taxon>
        <taxon>Puccinia</taxon>
    </lineage>
</organism>
<dbReference type="Proteomes" id="UP000037035">
    <property type="component" value="Unassembled WGS sequence"/>
</dbReference>
<accession>A0A0L6VDX1</accession>
<protein>
    <submittedName>
        <fullName evidence="1">Uncharacterized protein</fullName>
    </submittedName>
</protein>
<sequence length="98" mass="11212">MFEILRRSSSNQMILKMPRDPRTLLSRANVDSNLTETICCRACFKLYPDTRKAPMFSLFIQKKTHTGIKDFGLFPPEKNSTIMPINYCTGTTHPTPSI</sequence>